<dbReference type="Gene3D" id="3.90.1200.10">
    <property type="match status" value="1"/>
</dbReference>
<sequence>MNNDLKIHLSHILKESITVVSPVHGGDISSAYKVKTSNNSYFLKLNSSTNAAKMFQTEAYGLQIINEANTIKTPKVLACDIFQNSSFLLMEFIESKLPSSRDYINLGNQLAQLHQCTSDKFGLDHDNFIGSLPQSNKPNRTWTDFYITERLVPQLELAIQKQLLSKYECPSAQNIKDFLKSLFKDIKPALLHGDLWSGNYLISKNGVPYLIDPAVYFGHHEVDIAMTKLFGGFDATFYDAYYSNLKRDENTSTRIEIYQLYYLLVHLNLFGSSYYGSVSTILKKYF</sequence>
<dbReference type="PANTHER" id="PTHR12149">
    <property type="entry name" value="FRUCTOSAMINE 3 KINASE-RELATED PROTEIN"/>
    <property type="match status" value="1"/>
</dbReference>
<evidence type="ECO:0000256" key="1">
    <source>
        <dbReference type="ARBA" id="ARBA00009460"/>
    </source>
</evidence>
<dbReference type="GO" id="GO:0016301">
    <property type="term" value="F:kinase activity"/>
    <property type="evidence" value="ECO:0007669"/>
    <property type="project" value="UniProtKB-KW"/>
</dbReference>
<keyword evidence="4" id="KW-1185">Reference proteome</keyword>
<dbReference type="Pfam" id="PF03881">
    <property type="entry name" value="Fructosamin_kin"/>
    <property type="match status" value="1"/>
</dbReference>
<protein>
    <submittedName>
        <fullName evidence="3">Fructosamine kinase family protein</fullName>
    </submittedName>
</protein>
<evidence type="ECO:0000256" key="2">
    <source>
        <dbReference type="PIRNR" id="PIRNR006221"/>
    </source>
</evidence>
<keyword evidence="2" id="KW-0808">Transferase</keyword>
<proteinExistence type="inferred from homology"/>
<dbReference type="PIRSF" id="PIRSF006221">
    <property type="entry name" value="Ketosamine-3-kinase"/>
    <property type="match status" value="1"/>
</dbReference>
<dbReference type="RefSeq" id="WP_303284308.1">
    <property type="nucleotide sequence ID" value="NZ_BAABCZ010000007.1"/>
</dbReference>
<organism evidence="3 4">
    <name type="scientific">Flavivirga amylovorans</name>
    <dbReference type="NCBI Taxonomy" id="870486"/>
    <lineage>
        <taxon>Bacteria</taxon>
        <taxon>Pseudomonadati</taxon>
        <taxon>Bacteroidota</taxon>
        <taxon>Flavobacteriia</taxon>
        <taxon>Flavobacteriales</taxon>
        <taxon>Flavobacteriaceae</taxon>
        <taxon>Flavivirga</taxon>
    </lineage>
</organism>
<dbReference type="EMBL" id="JAUOEM010000010">
    <property type="protein sequence ID" value="MDO5989639.1"/>
    <property type="molecule type" value="Genomic_DNA"/>
</dbReference>
<name>A0ABT8X6X0_9FLAO</name>
<reference evidence="3" key="1">
    <citation type="submission" date="2023-07" db="EMBL/GenBank/DDBJ databases">
        <title>Two novel species in the genus Flavivirga.</title>
        <authorList>
            <person name="Kwon K."/>
        </authorList>
    </citation>
    <scope>NUCLEOTIDE SEQUENCE</scope>
    <source>
        <strain evidence="3">KACC 14157</strain>
    </source>
</reference>
<comment type="caution">
    <text evidence="3">The sequence shown here is derived from an EMBL/GenBank/DDBJ whole genome shotgun (WGS) entry which is preliminary data.</text>
</comment>
<dbReference type="PANTHER" id="PTHR12149:SF8">
    <property type="entry name" value="PROTEIN-RIBULOSAMINE 3-KINASE"/>
    <property type="match status" value="1"/>
</dbReference>
<evidence type="ECO:0000313" key="4">
    <source>
        <dbReference type="Proteomes" id="UP001176891"/>
    </source>
</evidence>
<accession>A0ABT8X6X0</accession>
<dbReference type="InterPro" id="IPR016477">
    <property type="entry name" value="Fructo-/Ketosamine-3-kinase"/>
</dbReference>
<keyword evidence="2 3" id="KW-0418">Kinase</keyword>
<evidence type="ECO:0000313" key="3">
    <source>
        <dbReference type="EMBL" id="MDO5989639.1"/>
    </source>
</evidence>
<dbReference type="Proteomes" id="UP001176891">
    <property type="component" value="Unassembled WGS sequence"/>
</dbReference>
<dbReference type="InterPro" id="IPR011009">
    <property type="entry name" value="Kinase-like_dom_sf"/>
</dbReference>
<gene>
    <name evidence="3" type="ORF">Q4Q39_19725</name>
</gene>
<dbReference type="Gene3D" id="3.30.200.20">
    <property type="entry name" value="Phosphorylase Kinase, domain 1"/>
    <property type="match status" value="1"/>
</dbReference>
<comment type="similarity">
    <text evidence="1 2">Belongs to the fructosamine kinase family.</text>
</comment>
<dbReference type="SUPFAM" id="SSF56112">
    <property type="entry name" value="Protein kinase-like (PK-like)"/>
    <property type="match status" value="1"/>
</dbReference>